<protein>
    <submittedName>
        <fullName evidence="3">EB domain-containing protein</fullName>
    </submittedName>
</protein>
<dbReference type="WBParaSite" id="nRc.2.0.1.t13814-RA">
    <property type="protein sequence ID" value="nRc.2.0.1.t13814-RA"/>
    <property type="gene ID" value="nRc.2.0.1.g13814"/>
</dbReference>
<keyword evidence="2" id="KW-1185">Reference proteome</keyword>
<proteinExistence type="predicted"/>
<dbReference type="AlphaFoldDB" id="A0A915IJ26"/>
<dbReference type="OMA" id="CECNEDY"/>
<feature type="domain" description="EB" evidence="1">
    <location>
        <begin position="343"/>
        <end position="392"/>
    </location>
</feature>
<feature type="domain" description="EB" evidence="1">
    <location>
        <begin position="157"/>
        <end position="209"/>
    </location>
</feature>
<evidence type="ECO:0000313" key="2">
    <source>
        <dbReference type="Proteomes" id="UP000887565"/>
    </source>
</evidence>
<dbReference type="Pfam" id="PF01683">
    <property type="entry name" value="EB"/>
    <property type="match status" value="2"/>
</dbReference>
<accession>A0A915IJ26</accession>
<evidence type="ECO:0000259" key="1">
    <source>
        <dbReference type="Pfam" id="PF01683"/>
    </source>
</evidence>
<organism evidence="2 3">
    <name type="scientific">Romanomermis culicivorax</name>
    <name type="common">Nematode worm</name>
    <dbReference type="NCBI Taxonomy" id="13658"/>
    <lineage>
        <taxon>Eukaryota</taxon>
        <taxon>Metazoa</taxon>
        <taxon>Ecdysozoa</taxon>
        <taxon>Nematoda</taxon>
        <taxon>Enoplea</taxon>
        <taxon>Dorylaimia</taxon>
        <taxon>Mermithida</taxon>
        <taxon>Mermithoidea</taxon>
        <taxon>Mermithidae</taxon>
        <taxon>Romanomermis</taxon>
    </lineage>
</organism>
<name>A0A915IJ26_ROMCU</name>
<sequence length="587" mass="65176">MIWLLFFVVKVSAQDAATPLKMPPPLPPSNECGVFPPPPTFYKYWHEKCSNSTECFGNPYAMACKDGLCECNEDYEPDPNPPIGPLPPKRTCVPLPYLFNKCKDKCHRPAQCLPFNNDPDKVCQCVDPYILIQGDCILECNQTQVYDPQLYECVPRCKADEVKINNTCQPLVNLGQKCDSDKQCQAQFAECNNGTCTCKAGFKANGTLCSPKEYVCPIGEALKASNSVVFCNTFFEQKNQSSDSQSSSTKLFPPIIPRPPPNLKDDCPQGYFCLIPGSNYAQDNQHGYCCPNVIKECPVGSPHPTLKCGVQGPGNQYCPYETYYCHSIQFGSFHKEVCCPKPCSSEEVLVDNDKCLPSVRLDGNCLINEQCTDSYAECRNGTCQCENGAKRAGNSLFPYCLKQCQFDEVLQGKQCVKRKKLNDTCSPDESYLCPENAICNQENRCVCQCNMILLAPNVCAPQPSCPFNNGPIPRYIRPTLPPEQHHFCHVRDLDPPPGVNATKCPHGEYCTYYMSHLGQCCPKAPRNCPTTGQPPDDDSCCDPTNPLSCDSFDEMCVKYISPVDEDPDSRNNTFCCPKYGSGPIPID</sequence>
<reference evidence="3" key="1">
    <citation type="submission" date="2022-11" db="UniProtKB">
        <authorList>
            <consortium name="WormBaseParasite"/>
        </authorList>
    </citation>
    <scope>IDENTIFICATION</scope>
</reference>
<dbReference type="InterPro" id="IPR006149">
    <property type="entry name" value="EB_dom"/>
</dbReference>
<evidence type="ECO:0000313" key="3">
    <source>
        <dbReference type="WBParaSite" id="nRc.2.0.1.t13814-RA"/>
    </source>
</evidence>
<dbReference type="Proteomes" id="UP000887565">
    <property type="component" value="Unplaced"/>
</dbReference>